<evidence type="ECO:0000256" key="3">
    <source>
        <dbReference type="ARBA" id="ARBA00023163"/>
    </source>
</evidence>
<dbReference type="EMBL" id="JAUGZK010000001">
    <property type="protein sequence ID" value="MEE2023020.1"/>
    <property type="molecule type" value="Genomic_DNA"/>
</dbReference>
<dbReference type="NCBIfam" id="NF006534">
    <property type="entry name" value="PRK09014.1"/>
    <property type="match status" value="1"/>
</dbReference>
<name>A0ABU7JCX5_9GAMM</name>
<evidence type="ECO:0000259" key="5">
    <source>
        <dbReference type="SMART" id="SM00738"/>
    </source>
</evidence>
<dbReference type="SUPFAM" id="SSF82679">
    <property type="entry name" value="N-utilization substance G protein NusG, N-terminal domain"/>
    <property type="match status" value="1"/>
</dbReference>
<comment type="similarity">
    <text evidence="4">Belongs to the RfaH family.</text>
</comment>
<dbReference type="Proteomes" id="UP001339167">
    <property type="component" value="Unassembled WGS sequence"/>
</dbReference>
<evidence type="ECO:0000256" key="1">
    <source>
        <dbReference type="ARBA" id="ARBA00022814"/>
    </source>
</evidence>
<dbReference type="InterPro" id="IPR043425">
    <property type="entry name" value="NusG-like"/>
</dbReference>
<evidence type="ECO:0000313" key="6">
    <source>
        <dbReference type="EMBL" id="MEE2023020.1"/>
    </source>
</evidence>
<dbReference type="InterPro" id="IPR006645">
    <property type="entry name" value="NGN-like_dom"/>
</dbReference>
<dbReference type="NCBIfam" id="TIGR01955">
    <property type="entry name" value="RfaH"/>
    <property type="match status" value="1"/>
</dbReference>
<dbReference type="PANTHER" id="PTHR30265">
    <property type="entry name" value="RHO-INTERACTING TRANSCRIPTION TERMINATION FACTOR NUSG"/>
    <property type="match status" value="1"/>
</dbReference>
<dbReference type="InterPro" id="IPR036735">
    <property type="entry name" value="NGN_dom_sf"/>
</dbReference>
<evidence type="ECO:0000256" key="4">
    <source>
        <dbReference type="HAMAP-Rule" id="MF_00951"/>
    </source>
</evidence>
<keyword evidence="7" id="KW-1185">Reference proteome</keyword>
<dbReference type="HAMAP" id="MF_00951">
    <property type="entry name" value="RfaH"/>
    <property type="match status" value="1"/>
</dbReference>
<gene>
    <name evidence="4 6" type="primary">rfaH</name>
    <name evidence="6" type="ORF">QWF21_02090</name>
</gene>
<dbReference type="PANTHER" id="PTHR30265:SF7">
    <property type="entry name" value="TRANSCRIPTION ANTITERMINATION PROTEIN RFAH"/>
    <property type="match status" value="1"/>
</dbReference>
<comment type="caution">
    <text evidence="6">The sequence shown here is derived from an EMBL/GenBank/DDBJ whole genome shotgun (WGS) entry which is preliminary data.</text>
</comment>
<dbReference type="Pfam" id="PF02357">
    <property type="entry name" value="NusG"/>
    <property type="match status" value="1"/>
</dbReference>
<dbReference type="InterPro" id="IPR010215">
    <property type="entry name" value="Transcription_antiterm_RfaH"/>
</dbReference>
<accession>A0ABU7JCX5</accession>
<keyword evidence="1 4" id="KW-0889">Transcription antitermination</keyword>
<feature type="domain" description="NusG-like N-terminal" evidence="5">
    <location>
        <begin position="1"/>
        <end position="100"/>
    </location>
</feature>
<protein>
    <recommendedName>
        <fullName evidence="4">Transcription antitermination protein RfaH</fullName>
    </recommendedName>
</protein>
<dbReference type="Gene3D" id="3.30.70.940">
    <property type="entry name" value="NusG, N-terminal domain"/>
    <property type="match status" value="1"/>
</dbReference>
<keyword evidence="3 4" id="KW-0804">Transcription</keyword>
<comment type="subunit">
    <text evidence="4">Interacts with both the nontemplate DNA and the RNA polymerase (RNAP).</text>
</comment>
<sequence>MTAWYLLHCKAKQEHRAALHLQNQGYDSYLPQWQQEKLVKGSKTLVTEPLFPNYLFVNLDAGHANFNAIRSTRGVNGFVRFGGVPATVPAQLMASIKQQAQQPQASKPLFAPESTVEVTAGPFAGLQAIYKASKGSDRALILLSLLGQEQELEVTLKELKAV</sequence>
<dbReference type="SMART" id="SM00738">
    <property type="entry name" value="NGN"/>
    <property type="match status" value="1"/>
</dbReference>
<organism evidence="6 7">
    <name type="scientific">Alkalimonas mucilaginosa</name>
    <dbReference type="NCBI Taxonomy" id="3057676"/>
    <lineage>
        <taxon>Bacteria</taxon>
        <taxon>Pseudomonadati</taxon>
        <taxon>Pseudomonadota</taxon>
        <taxon>Gammaproteobacteria</taxon>
        <taxon>Alkalimonas</taxon>
    </lineage>
</organism>
<evidence type="ECO:0000256" key="2">
    <source>
        <dbReference type="ARBA" id="ARBA00023015"/>
    </source>
</evidence>
<comment type="function">
    <text evidence="4">Enhances distal genes transcription elongation in a specialized subset of operons that encode extracytoplasmic components.</text>
</comment>
<reference evidence="6 7" key="1">
    <citation type="submission" date="2023-06" db="EMBL/GenBank/DDBJ databases">
        <title>Alkalimonas sp., MEB004 an alkaliphilic bacterium isolated from Lonar Lake, India.</title>
        <authorList>
            <person name="Joshi A."/>
            <person name="Thite S."/>
        </authorList>
    </citation>
    <scope>NUCLEOTIDE SEQUENCE [LARGE SCALE GENOMIC DNA]</scope>
    <source>
        <strain evidence="6 7">MEB004</strain>
    </source>
</reference>
<dbReference type="RefSeq" id="WP_330086374.1">
    <property type="nucleotide sequence ID" value="NZ_JAUGZK010000001.1"/>
</dbReference>
<keyword evidence="2 4" id="KW-0805">Transcription regulation</keyword>
<dbReference type="CDD" id="cd09892">
    <property type="entry name" value="NGN_SP_RfaH"/>
    <property type="match status" value="1"/>
</dbReference>
<proteinExistence type="inferred from homology"/>
<keyword evidence="4" id="KW-0238">DNA-binding</keyword>
<evidence type="ECO:0000313" key="7">
    <source>
        <dbReference type="Proteomes" id="UP001339167"/>
    </source>
</evidence>